<dbReference type="EMBL" id="SJSN01000010">
    <property type="protein sequence ID" value="TCD07693.1"/>
    <property type="molecule type" value="Genomic_DNA"/>
</dbReference>
<feature type="signal peptide" evidence="1">
    <location>
        <begin position="1"/>
        <end position="19"/>
    </location>
</feature>
<reference evidence="2 3" key="1">
    <citation type="submission" date="2019-02" db="EMBL/GenBank/DDBJ databases">
        <title>Pedobacter sp. RP-3-11 sp. nov., isolated from Arctic soil.</title>
        <authorList>
            <person name="Dahal R.H."/>
        </authorList>
    </citation>
    <scope>NUCLEOTIDE SEQUENCE [LARGE SCALE GENOMIC DNA]</scope>
    <source>
        <strain evidence="2 3">RP-3-11</strain>
    </source>
</reference>
<keyword evidence="1" id="KW-0732">Signal</keyword>
<organism evidence="2 3">
    <name type="scientific">Pedobacter frigidisoli</name>
    <dbReference type="NCBI Taxonomy" id="2530455"/>
    <lineage>
        <taxon>Bacteria</taxon>
        <taxon>Pseudomonadati</taxon>
        <taxon>Bacteroidota</taxon>
        <taxon>Sphingobacteriia</taxon>
        <taxon>Sphingobacteriales</taxon>
        <taxon>Sphingobacteriaceae</taxon>
        <taxon>Pedobacter</taxon>
    </lineage>
</organism>
<accession>A0A4R0P5I9</accession>
<protein>
    <submittedName>
        <fullName evidence="2">Uncharacterized protein</fullName>
    </submittedName>
</protein>
<dbReference type="AlphaFoldDB" id="A0A4R0P5I9"/>
<gene>
    <name evidence="2" type="ORF">EZ449_14250</name>
</gene>
<keyword evidence="3" id="KW-1185">Reference proteome</keyword>
<sequence length="257" mass="28928">MKKIILLLTFFLAVKGLSAQRTITDRNIINQQERMVFKSWDPAKFTPTPGFLGLNPEYWLTWALHPNYPKTDLRPLSPFGPQTQRISLVLAMGQTDNAYKRHSDTLAQTAAIRAAGHLGALSPADPLWQLYYSAQLSELINGSPRSALDGLDAQLGGFLVSSGLYSWYTQERESLLERLEIIRNADMERGSRIMGYHRLLSEYRKLKATWQQRKSAASKQVSLSGLSERMHGKSSGIRLKGRSDIEIADEILAHSKL</sequence>
<evidence type="ECO:0000256" key="1">
    <source>
        <dbReference type="SAM" id="SignalP"/>
    </source>
</evidence>
<evidence type="ECO:0000313" key="2">
    <source>
        <dbReference type="EMBL" id="TCD07693.1"/>
    </source>
</evidence>
<proteinExistence type="predicted"/>
<evidence type="ECO:0000313" key="3">
    <source>
        <dbReference type="Proteomes" id="UP000291485"/>
    </source>
</evidence>
<name>A0A4R0P5I9_9SPHI</name>
<dbReference type="OrthoDB" id="1265092at2"/>
<dbReference type="RefSeq" id="WP_131559936.1">
    <property type="nucleotide sequence ID" value="NZ_SJSN01000010.1"/>
</dbReference>
<comment type="caution">
    <text evidence="2">The sequence shown here is derived from an EMBL/GenBank/DDBJ whole genome shotgun (WGS) entry which is preliminary data.</text>
</comment>
<feature type="chain" id="PRO_5020496655" evidence="1">
    <location>
        <begin position="20"/>
        <end position="257"/>
    </location>
</feature>
<dbReference type="Proteomes" id="UP000291485">
    <property type="component" value="Unassembled WGS sequence"/>
</dbReference>